<keyword evidence="1" id="KW-0812">Transmembrane</keyword>
<feature type="transmembrane region" description="Helical" evidence="1">
    <location>
        <begin position="398"/>
        <end position="421"/>
    </location>
</feature>
<dbReference type="Proteomes" id="UP001429354">
    <property type="component" value="Unassembled WGS sequence"/>
</dbReference>
<feature type="transmembrane region" description="Helical" evidence="1">
    <location>
        <begin position="458"/>
        <end position="478"/>
    </location>
</feature>
<accession>A0ABX0ADU5</accession>
<feature type="transmembrane region" description="Helical" evidence="1">
    <location>
        <begin position="336"/>
        <end position="352"/>
    </location>
</feature>
<keyword evidence="1" id="KW-1133">Transmembrane helix</keyword>
<keyword evidence="3" id="KW-1185">Reference proteome</keyword>
<evidence type="ECO:0000313" key="3">
    <source>
        <dbReference type="Proteomes" id="UP001429354"/>
    </source>
</evidence>
<gene>
    <name evidence="2" type="ORF">DT603_09365</name>
</gene>
<feature type="transmembrane region" description="Helical" evidence="1">
    <location>
        <begin position="156"/>
        <end position="179"/>
    </location>
</feature>
<reference evidence="2 3" key="1">
    <citation type="submission" date="2018-07" db="EMBL/GenBank/DDBJ databases">
        <title>Whole genome Sequencing of Pseudoxanthomonas gei KCTC 32298 (T).</title>
        <authorList>
            <person name="Kumar S."/>
            <person name="Bansal K."/>
            <person name="Kaur A."/>
            <person name="Patil P."/>
            <person name="Sharma S."/>
            <person name="Patil P.B."/>
        </authorList>
    </citation>
    <scope>NUCLEOTIDE SEQUENCE [LARGE SCALE GENOMIC DNA]</scope>
    <source>
        <strain evidence="2 3">KCTC 32298</strain>
    </source>
</reference>
<keyword evidence="1" id="KW-0472">Membrane</keyword>
<feature type="transmembrane region" description="Helical" evidence="1">
    <location>
        <begin position="267"/>
        <end position="284"/>
    </location>
</feature>
<name>A0ABX0ADU5_9GAMM</name>
<evidence type="ECO:0008006" key="4">
    <source>
        <dbReference type="Google" id="ProtNLM"/>
    </source>
</evidence>
<dbReference type="EMBL" id="QOVG01000005">
    <property type="protein sequence ID" value="NDK39048.1"/>
    <property type="molecule type" value="Genomic_DNA"/>
</dbReference>
<feature type="transmembrane region" description="Helical" evidence="1">
    <location>
        <begin position="484"/>
        <end position="502"/>
    </location>
</feature>
<evidence type="ECO:0000256" key="1">
    <source>
        <dbReference type="SAM" id="Phobius"/>
    </source>
</evidence>
<feature type="transmembrane region" description="Helical" evidence="1">
    <location>
        <begin position="427"/>
        <end position="446"/>
    </location>
</feature>
<feature type="transmembrane region" description="Helical" evidence="1">
    <location>
        <begin position="186"/>
        <end position="205"/>
    </location>
</feature>
<sequence>MSAARIIIAICMADLRQRLRTPRMWVLLGALAAASWWSFPPADADYLAVWFGAGARAYYSSAWIGLVISSIYGGLLSLVGFYVVRGTVVRDLEAGTWQILVATPMNRAGYLLAKWLSHVVLFVLVLAAGIAVGLVAQQVRGEVTTLDLIELLKPVLLIALPALAISATFAVWFDLVPWLRRSAGNILYFFVWTFLMTGSIVRGAGAWPGDPQGMMAVQQALAKGADLPAGFAKGGLSIGGQSLQGKAPVLFEWTHWQVGLDVLASRGFWLAVAVLGLLAAAPLLDRFAAHRGGARAASTEGRRLRLLDVLLAPLRWTAFGALVSAEVSLALRPRRWRWFLAMAAIFAAQAFAPEKGLVAAILAGWLLSMDHFARAVLREHDTRTGALVFTAPGMRQRLLAARVLTGIGMAWLVTLPALVRLGVQNPTAAVAVAVAGVSIAVWGLALGALFRNARPFELVLVAAAYVSLQGALVLDALADPMSTLTGHAIALPIAVAMLLTAWRPLVARVA</sequence>
<comment type="caution">
    <text evidence="2">The sequence shown here is derived from an EMBL/GenBank/DDBJ whole genome shotgun (WGS) entry which is preliminary data.</text>
</comment>
<dbReference type="RefSeq" id="WP_162349618.1">
    <property type="nucleotide sequence ID" value="NZ_QOVG01000005.1"/>
</dbReference>
<feature type="transmembrane region" description="Helical" evidence="1">
    <location>
        <begin position="115"/>
        <end position="136"/>
    </location>
</feature>
<protein>
    <recommendedName>
        <fullName evidence="4">ABC transporter permease</fullName>
    </recommendedName>
</protein>
<organism evidence="2 3">
    <name type="scientific">Pseudoxanthomonas gei</name>
    <dbReference type="NCBI Taxonomy" id="1383030"/>
    <lineage>
        <taxon>Bacteria</taxon>
        <taxon>Pseudomonadati</taxon>
        <taxon>Pseudomonadota</taxon>
        <taxon>Gammaproteobacteria</taxon>
        <taxon>Lysobacterales</taxon>
        <taxon>Lysobacteraceae</taxon>
        <taxon>Pseudoxanthomonas</taxon>
    </lineage>
</organism>
<proteinExistence type="predicted"/>
<evidence type="ECO:0000313" key="2">
    <source>
        <dbReference type="EMBL" id="NDK39048.1"/>
    </source>
</evidence>
<feature type="transmembrane region" description="Helical" evidence="1">
    <location>
        <begin position="358"/>
        <end position="377"/>
    </location>
</feature>
<feature type="transmembrane region" description="Helical" evidence="1">
    <location>
        <begin position="60"/>
        <end position="84"/>
    </location>
</feature>